<reference evidence="1" key="2">
    <citation type="journal article" date="2015" name="Data Brief">
        <title>Shoot transcriptome of the giant reed, Arundo donax.</title>
        <authorList>
            <person name="Barrero R.A."/>
            <person name="Guerrero F.D."/>
            <person name="Moolhuijzen P."/>
            <person name="Goolsby J.A."/>
            <person name="Tidwell J."/>
            <person name="Bellgard S.E."/>
            <person name="Bellgard M.I."/>
        </authorList>
    </citation>
    <scope>NUCLEOTIDE SEQUENCE</scope>
    <source>
        <tissue evidence="1">Shoot tissue taken approximately 20 cm above the soil surface</tissue>
    </source>
</reference>
<accession>A0A0A9ALT6</accession>
<reference evidence="1" key="1">
    <citation type="submission" date="2014-09" db="EMBL/GenBank/DDBJ databases">
        <authorList>
            <person name="Magalhaes I.L.F."/>
            <person name="Oliveira U."/>
            <person name="Santos F.R."/>
            <person name="Vidigal T.H.D.A."/>
            <person name="Brescovit A.D."/>
            <person name="Santos A.J."/>
        </authorList>
    </citation>
    <scope>NUCLEOTIDE SEQUENCE</scope>
    <source>
        <tissue evidence="1">Shoot tissue taken approximately 20 cm above the soil surface</tissue>
    </source>
</reference>
<evidence type="ECO:0000313" key="1">
    <source>
        <dbReference type="EMBL" id="JAD52634.1"/>
    </source>
</evidence>
<sequence length="26" mass="3082">MMCELLICVIKYQHCIIMAKCMRYSG</sequence>
<dbReference type="EMBL" id="GBRH01245261">
    <property type="protein sequence ID" value="JAD52634.1"/>
    <property type="molecule type" value="Transcribed_RNA"/>
</dbReference>
<name>A0A0A9ALT6_ARUDO</name>
<organism evidence="1">
    <name type="scientific">Arundo donax</name>
    <name type="common">Giant reed</name>
    <name type="synonym">Donax arundinaceus</name>
    <dbReference type="NCBI Taxonomy" id="35708"/>
    <lineage>
        <taxon>Eukaryota</taxon>
        <taxon>Viridiplantae</taxon>
        <taxon>Streptophyta</taxon>
        <taxon>Embryophyta</taxon>
        <taxon>Tracheophyta</taxon>
        <taxon>Spermatophyta</taxon>
        <taxon>Magnoliopsida</taxon>
        <taxon>Liliopsida</taxon>
        <taxon>Poales</taxon>
        <taxon>Poaceae</taxon>
        <taxon>PACMAD clade</taxon>
        <taxon>Arundinoideae</taxon>
        <taxon>Arundineae</taxon>
        <taxon>Arundo</taxon>
    </lineage>
</organism>
<proteinExistence type="predicted"/>
<dbReference type="AlphaFoldDB" id="A0A0A9ALT6"/>
<protein>
    <submittedName>
        <fullName evidence="1">Uncharacterized protein</fullName>
    </submittedName>
</protein>